<gene>
    <name evidence="2" type="ORF">EVAR_38917_1</name>
</gene>
<protein>
    <submittedName>
        <fullName evidence="2">Uncharacterized protein</fullName>
    </submittedName>
</protein>
<evidence type="ECO:0000313" key="3">
    <source>
        <dbReference type="Proteomes" id="UP000299102"/>
    </source>
</evidence>
<dbReference type="AlphaFoldDB" id="A0A4C1ZMA1"/>
<reference evidence="2 3" key="1">
    <citation type="journal article" date="2019" name="Commun. Biol.">
        <title>The bagworm genome reveals a unique fibroin gene that provides high tensile strength.</title>
        <authorList>
            <person name="Kono N."/>
            <person name="Nakamura H."/>
            <person name="Ohtoshi R."/>
            <person name="Tomita M."/>
            <person name="Numata K."/>
            <person name="Arakawa K."/>
        </authorList>
    </citation>
    <scope>NUCLEOTIDE SEQUENCE [LARGE SCALE GENOMIC DNA]</scope>
</reference>
<name>A0A4C1ZMA1_EUMVA</name>
<evidence type="ECO:0000313" key="2">
    <source>
        <dbReference type="EMBL" id="GBP90011.1"/>
    </source>
</evidence>
<feature type="region of interest" description="Disordered" evidence="1">
    <location>
        <begin position="78"/>
        <end position="115"/>
    </location>
</feature>
<sequence>MERILPGEGPEGPVTRASQSPKGKIRETANPPVVRRRCDRYQLDSTVVGTDDRSRNQGSPLPKLMILLPWLRSWRSDAREGNSATPETRIVDPSPGPITTSTQVETESSLTQCET</sequence>
<comment type="caution">
    <text evidence="2">The sequence shown here is derived from an EMBL/GenBank/DDBJ whole genome shotgun (WGS) entry which is preliminary data.</text>
</comment>
<keyword evidence="3" id="KW-1185">Reference proteome</keyword>
<dbReference type="Proteomes" id="UP000299102">
    <property type="component" value="Unassembled WGS sequence"/>
</dbReference>
<accession>A0A4C1ZMA1</accession>
<feature type="region of interest" description="Disordered" evidence="1">
    <location>
        <begin position="1"/>
        <end position="31"/>
    </location>
</feature>
<dbReference type="EMBL" id="BGZK01002049">
    <property type="protein sequence ID" value="GBP90011.1"/>
    <property type="molecule type" value="Genomic_DNA"/>
</dbReference>
<evidence type="ECO:0000256" key="1">
    <source>
        <dbReference type="SAM" id="MobiDB-lite"/>
    </source>
</evidence>
<proteinExistence type="predicted"/>
<organism evidence="2 3">
    <name type="scientific">Eumeta variegata</name>
    <name type="common">Bagworm moth</name>
    <name type="synonym">Eumeta japonica</name>
    <dbReference type="NCBI Taxonomy" id="151549"/>
    <lineage>
        <taxon>Eukaryota</taxon>
        <taxon>Metazoa</taxon>
        <taxon>Ecdysozoa</taxon>
        <taxon>Arthropoda</taxon>
        <taxon>Hexapoda</taxon>
        <taxon>Insecta</taxon>
        <taxon>Pterygota</taxon>
        <taxon>Neoptera</taxon>
        <taxon>Endopterygota</taxon>
        <taxon>Lepidoptera</taxon>
        <taxon>Glossata</taxon>
        <taxon>Ditrysia</taxon>
        <taxon>Tineoidea</taxon>
        <taxon>Psychidae</taxon>
        <taxon>Oiketicinae</taxon>
        <taxon>Eumeta</taxon>
    </lineage>
</organism>
<feature type="compositionally biased region" description="Polar residues" evidence="1">
    <location>
        <begin position="97"/>
        <end position="115"/>
    </location>
</feature>